<evidence type="ECO:0000256" key="3">
    <source>
        <dbReference type="ARBA" id="ARBA00022989"/>
    </source>
</evidence>
<dbReference type="InterPro" id="IPR047817">
    <property type="entry name" value="ABC2_TM_bact-type"/>
</dbReference>
<evidence type="ECO:0000313" key="9">
    <source>
        <dbReference type="Proteomes" id="UP000571817"/>
    </source>
</evidence>
<dbReference type="GO" id="GO:0043190">
    <property type="term" value="C:ATP-binding cassette (ABC) transporter complex"/>
    <property type="evidence" value="ECO:0007669"/>
    <property type="project" value="InterPro"/>
</dbReference>
<evidence type="ECO:0000256" key="6">
    <source>
        <dbReference type="RuleBase" id="RU361157"/>
    </source>
</evidence>
<keyword evidence="3 6" id="KW-1133">Transmembrane helix</keyword>
<dbReference type="GO" id="GO:0140359">
    <property type="term" value="F:ABC-type transporter activity"/>
    <property type="evidence" value="ECO:0007669"/>
    <property type="project" value="InterPro"/>
</dbReference>
<feature type="transmembrane region" description="Helical" evidence="6">
    <location>
        <begin position="147"/>
        <end position="171"/>
    </location>
</feature>
<protein>
    <recommendedName>
        <fullName evidence="6">Transport permease protein</fullName>
    </recommendedName>
</protein>
<dbReference type="EMBL" id="JACCFW010000001">
    <property type="protein sequence ID" value="NYJ75079.1"/>
    <property type="molecule type" value="Genomic_DNA"/>
</dbReference>
<dbReference type="AlphaFoldDB" id="A0A853DGJ6"/>
<feature type="domain" description="ABC transmembrane type-2" evidence="7">
    <location>
        <begin position="30"/>
        <end position="263"/>
    </location>
</feature>
<evidence type="ECO:0000313" key="8">
    <source>
        <dbReference type="EMBL" id="NYJ75079.1"/>
    </source>
</evidence>
<keyword evidence="9" id="KW-1185">Reference proteome</keyword>
<dbReference type="InterPro" id="IPR000412">
    <property type="entry name" value="ABC_2_transport"/>
</dbReference>
<feature type="transmembrane region" description="Helical" evidence="6">
    <location>
        <begin position="36"/>
        <end position="56"/>
    </location>
</feature>
<dbReference type="PRINTS" id="PR00164">
    <property type="entry name" value="ABC2TRNSPORT"/>
</dbReference>
<accession>A0A853DGJ6</accession>
<gene>
    <name evidence="8" type="ORF">HNR15_002042</name>
</gene>
<keyword evidence="4 6" id="KW-0472">Membrane</keyword>
<evidence type="ECO:0000256" key="5">
    <source>
        <dbReference type="ARBA" id="ARBA00023251"/>
    </source>
</evidence>
<comment type="subcellular location">
    <subcellularLocation>
        <location evidence="6">Cell membrane</location>
        <topology evidence="6">Multi-pass membrane protein</topology>
    </subcellularLocation>
    <subcellularLocation>
        <location evidence="1">Membrane</location>
        <topology evidence="1">Multi-pass membrane protein</topology>
    </subcellularLocation>
</comment>
<evidence type="ECO:0000256" key="2">
    <source>
        <dbReference type="ARBA" id="ARBA00022692"/>
    </source>
</evidence>
<feature type="transmembrane region" description="Helical" evidence="6">
    <location>
        <begin position="76"/>
        <end position="96"/>
    </location>
</feature>
<dbReference type="PIRSF" id="PIRSF006648">
    <property type="entry name" value="DrrB"/>
    <property type="match status" value="1"/>
</dbReference>
<feature type="transmembrane region" description="Helical" evidence="6">
    <location>
        <begin position="242"/>
        <end position="261"/>
    </location>
</feature>
<dbReference type="InterPro" id="IPR013525">
    <property type="entry name" value="ABC2_TM"/>
</dbReference>
<dbReference type="PANTHER" id="PTHR43229">
    <property type="entry name" value="NODULATION PROTEIN J"/>
    <property type="match status" value="1"/>
</dbReference>
<proteinExistence type="inferred from homology"/>
<dbReference type="PANTHER" id="PTHR43229:SF2">
    <property type="entry name" value="NODULATION PROTEIN J"/>
    <property type="match status" value="1"/>
</dbReference>
<evidence type="ECO:0000256" key="4">
    <source>
        <dbReference type="ARBA" id="ARBA00023136"/>
    </source>
</evidence>
<dbReference type="Proteomes" id="UP000571817">
    <property type="component" value="Unassembled WGS sequence"/>
</dbReference>
<dbReference type="InterPro" id="IPR051784">
    <property type="entry name" value="Nod_factor_ABC_transporter"/>
</dbReference>
<name>A0A853DGJ6_9MICO</name>
<dbReference type="RefSeq" id="WP_179481455.1">
    <property type="nucleotide sequence ID" value="NZ_JACCFW010000001.1"/>
</dbReference>
<keyword evidence="6" id="KW-1003">Cell membrane</keyword>
<sequence>MSATTDRPSPFQAWRLADYWFTLYRRTWRGSVVTSFLNPLLYVVAMGVLLGGFVHADPQRPEGAHSYLQFVVPGMLAAQSMQVAIGEVTFPVMTMLKWHKTYFSMAATPLRVVDLVVAHLGFAVLRLALTAVVFTLVLAPFGVFHSVLGACGVVLVQLLLGLAFAAPIYAYAAALRNEMGFTLIFRLLMIPLTLFSGAFFPLSNLPAPLEAIARVSPLWQGVSLTRMFALGTSEPGPVATHLAYLVVLAAVGVWLSVRALTRRLIF</sequence>
<dbReference type="GO" id="GO:0046677">
    <property type="term" value="P:response to antibiotic"/>
    <property type="evidence" value="ECO:0007669"/>
    <property type="project" value="UniProtKB-KW"/>
</dbReference>
<dbReference type="Pfam" id="PF01061">
    <property type="entry name" value="ABC2_membrane"/>
    <property type="match status" value="1"/>
</dbReference>
<keyword evidence="6" id="KW-0813">Transport</keyword>
<reference evidence="8 9" key="1">
    <citation type="submission" date="2020-07" db="EMBL/GenBank/DDBJ databases">
        <title>Sequencing the genomes of 1000 actinobacteria strains.</title>
        <authorList>
            <person name="Klenk H.-P."/>
        </authorList>
    </citation>
    <scope>NUCLEOTIDE SEQUENCE [LARGE SCALE GENOMIC DNA]</scope>
    <source>
        <strain evidence="8 9">DSM 29531</strain>
    </source>
</reference>
<comment type="caution">
    <text evidence="8">The sequence shown here is derived from an EMBL/GenBank/DDBJ whole genome shotgun (WGS) entry which is preliminary data.</text>
</comment>
<feature type="transmembrane region" description="Helical" evidence="6">
    <location>
        <begin position="116"/>
        <end position="141"/>
    </location>
</feature>
<comment type="similarity">
    <text evidence="6">Belongs to the ABC-2 integral membrane protein family.</text>
</comment>
<keyword evidence="2 6" id="KW-0812">Transmembrane</keyword>
<organism evidence="8 9">
    <name type="scientific">Allobranchiibius huperziae</name>
    <dbReference type="NCBI Taxonomy" id="1874116"/>
    <lineage>
        <taxon>Bacteria</taxon>
        <taxon>Bacillati</taxon>
        <taxon>Actinomycetota</taxon>
        <taxon>Actinomycetes</taxon>
        <taxon>Micrococcales</taxon>
        <taxon>Dermacoccaceae</taxon>
        <taxon>Allobranchiibius</taxon>
    </lineage>
</organism>
<feature type="transmembrane region" description="Helical" evidence="6">
    <location>
        <begin position="183"/>
        <end position="202"/>
    </location>
</feature>
<evidence type="ECO:0000259" key="7">
    <source>
        <dbReference type="PROSITE" id="PS51012"/>
    </source>
</evidence>
<dbReference type="PROSITE" id="PS51012">
    <property type="entry name" value="ABC_TM2"/>
    <property type="match status" value="1"/>
</dbReference>
<keyword evidence="5" id="KW-0046">Antibiotic resistance</keyword>
<evidence type="ECO:0000256" key="1">
    <source>
        <dbReference type="ARBA" id="ARBA00004141"/>
    </source>
</evidence>